<feature type="transmembrane region" description="Helical" evidence="6">
    <location>
        <begin position="243"/>
        <end position="264"/>
    </location>
</feature>
<dbReference type="GeneID" id="40927112"/>
<feature type="transmembrane region" description="Helical" evidence="6">
    <location>
        <begin position="339"/>
        <end position="356"/>
    </location>
</feature>
<dbReference type="KEGG" id="llo:LLO_2918"/>
<feature type="transmembrane region" description="Helical" evidence="6">
    <location>
        <begin position="163"/>
        <end position="181"/>
    </location>
</feature>
<evidence type="ECO:0000313" key="8">
    <source>
        <dbReference type="EMBL" id="CBJ13357.1"/>
    </source>
</evidence>
<keyword evidence="2" id="KW-0813">Transport</keyword>
<dbReference type="InterPro" id="IPR020846">
    <property type="entry name" value="MFS_dom"/>
</dbReference>
<name>D3HLN7_LEGLN</name>
<evidence type="ECO:0000256" key="5">
    <source>
        <dbReference type="ARBA" id="ARBA00023136"/>
    </source>
</evidence>
<evidence type="ECO:0000259" key="7">
    <source>
        <dbReference type="PROSITE" id="PS50850"/>
    </source>
</evidence>
<evidence type="ECO:0000256" key="1">
    <source>
        <dbReference type="ARBA" id="ARBA00004141"/>
    </source>
</evidence>
<dbReference type="OrthoDB" id="5670831at2"/>
<evidence type="ECO:0000256" key="3">
    <source>
        <dbReference type="ARBA" id="ARBA00022692"/>
    </source>
</evidence>
<dbReference type="HOGENOM" id="CLU_001265_47_1_6"/>
<dbReference type="Pfam" id="PF07690">
    <property type="entry name" value="MFS_1"/>
    <property type="match status" value="1"/>
</dbReference>
<accession>D3HLN7</accession>
<sequence length="389" mass="42980">MHILLPFAITLCITLTTFASDILLPSIYKVSEYFSINSSIAQWSISIFFIGQLSGALFWGTLSDKYGSNKTLLASLLIVFLATVTCIIATTIHLFLMGRYLQGFGAIASPVIGWAMIQHYYPKEKAALIMSIIGGVLSIAPMLAPALGGYIDKFYNWRGCLYFILFLNIVVILNLIVLPNYKDGIVTNKGKNILKTYKSILLDKAFTSNILMFGILASGEWCFLTVIPVYFKQKYNIPSIQIGYLLSISASFYISGTFITSYLLKKISIDSVIKIGVILCVIASLILICFHFININSPLYTSLIFGFYLMSAALLWGTTATRALQNYTVNKSTASAARVLILIGCCAFGSFLGTIIEVTNTLEVSIFLLIFSLISLTLSRQDYMKENTA</sequence>
<dbReference type="RefSeq" id="WP_012979444.1">
    <property type="nucleotide sequence ID" value="NC_013861.1"/>
</dbReference>
<reference evidence="8 9" key="1">
    <citation type="journal article" date="2010" name="PLoS Genet.">
        <title>Analysis of the Legionella longbeachae genome and transcriptome uncovers unique strategies to cause Legionnaires' disease.</title>
        <authorList>
            <person name="Cazalet C."/>
            <person name="Gomez-Valero L."/>
            <person name="Rusniok C."/>
            <person name="Lomma M."/>
            <person name="Dervins-Ravault D."/>
            <person name="Newton H."/>
            <person name="Sansom F."/>
            <person name="Jarraud S."/>
            <person name="Zidane N."/>
            <person name="Ma L."/>
            <person name="Bouchier C."/>
            <person name="Etienne J."/>
            <person name="Hartland E."/>
            <person name="Buchrieser C."/>
        </authorList>
    </citation>
    <scope>NUCLEOTIDE SEQUENCE [LARGE SCALE GENOMIC DNA]</scope>
    <source>
        <strain evidence="8 9">NSW150</strain>
    </source>
</reference>
<comment type="subcellular location">
    <subcellularLocation>
        <location evidence="1">Membrane</location>
        <topology evidence="1">Multi-pass membrane protein</topology>
    </subcellularLocation>
</comment>
<evidence type="ECO:0000256" key="6">
    <source>
        <dbReference type="SAM" id="Phobius"/>
    </source>
</evidence>
<dbReference type="PANTHER" id="PTHR23502">
    <property type="entry name" value="MAJOR FACILITATOR SUPERFAMILY"/>
    <property type="match status" value="1"/>
</dbReference>
<evidence type="ECO:0000313" key="9">
    <source>
        <dbReference type="Proteomes" id="UP000001060"/>
    </source>
</evidence>
<dbReference type="Gene3D" id="1.20.1720.10">
    <property type="entry name" value="Multidrug resistance protein D"/>
    <property type="match status" value="1"/>
</dbReference>
<keyword evidence="5 6" id="KW-0472">Membrane</keyword>
<organism evidence="8 9">
    <name type="scientific">Legionella longbeachae serogroup 1 (strain NSW150)</name>
    <dbReference type="NCBI Taxonomy" id="661367"/>
    <lineage>
        <taxon>Bacteria</taxon>
        <taxon>Pseudomonadati</taxon>
        <taxon>Pseudomonadota</taxon>
        <taxon>Gammaproteobacteria</taxon>
        <taxon>Legionellales</taxon>
        <taxon>Legionellaceae</taxon>
        <taxon>Legionella</taxon>
    </lineage>
</organism>
<feature type="transmembrane region" description="Helical" evidence="6">
    <location>
        <begin position="43"/>
        <end position="60"/>
    </location>
</feature>
<feature type="transmembrane region" description="Helical" evidence="6">
    <location>
        <begin position="299"/>
        <end position="318"/>
    </location>
</feature>
<dbReference type="EMBL" id="FN650140">
    <property type="protein sequence ID" value="CBJ13357.1"/>
    <property type="molecule type" value="Genomic_DNA"/>
</dbReference>
<protein>
    <submittedName>
        <fullName evidence="8">Putative multidrug resistance protein, MFS superfamily</fullName>
    </submittedName>
</protein>
<evidence type="ECO:0000256" key="2">
    <source>
        <dbReference type="ARBA" id="ARBA00022448"/>
    </source>
</evidence>
<feature type="transmembrane region" description="Helical" evidence="6">
    <location>
        <begin position="362"/>
        <end position="379"/>
    </location>
</feature>
<dbReference type="PROSITE" id="PS50850">
    <property type="entry name" value="MFS"/>
    <property type="match status" value="1"/>
</dbReference>
<dbReference type="STRING" id="661367.LLO_2918"/>
<dbReference type="Proteomes" id="UP000001060">
    <property type="component" value="Chromosome"/>
</dbReference>
<feature type="transmembrane region" description="Helical" evidence="6">
    <location>
        <begin position="100"/>
        <end position="117"/>
    </location>
</feature>
<dbReference type="InterPro" id="IPR011701">
    <property type="entry name" value="MFS"/>
</dbReference>
<keyword evidence="4 6" id="KW-1133">Transmembrane helix</keyword>
<feature type="transmembrane region" description="Helical" evidence="6">
    <location>
        <begin position="72"/>
        <end position="94"/>
    </location>
</feature>
<dbReference type="GO" id="GO:0005886">
    <property type="term" value="C:plasma membrane"/>
    <property type="evidence" value="ECO:0007669"/>
    <property type="project" value="TreeGrafter"/>
</dbReference>
<keyword evidence="9" id="KW-1185">Reference proteome</keyword>
<feature type="transmembrane region" description="Helical" evidence="6">
    <location>
        <begin position="271"/>
        <end position="293"/>
    </location>
</feature>
<dbReference type="PANTHER" id="PTHR23502:SF132">
    <property type="entry name" value="POLYAMINE TRANSPORTER 2-RELATED"/>
    <property type="match status" value="1"/>
</dbReference>
<gene>
    <name evidence="8" type="ordered locus">LLO_2918</name>
</gene>
<dbReference type="eggNOG" id="COG2814">
    <property type="taxonomic scope" value="Bacteria"/>
</dbReference>
<keyword evidence="3 6" id="KW-0812">Transmembrane</keyword>
<dbReference type="GO" id="GO:0022857">
    <property type="term" value="F:transmembrane transporter activity"/>
    <property type="evidence" value="ECO:0007669"/>
    <property type="project" value="InterPro"/>
</dbReference>
<feature type="transmembrane region" description="Helical" evidence="6">
    <location>
        <begin position="129"/>
        <end position="151"/>
    </location>
</feature>
<feature type="domain" description="Major facilitator superfamily (MFS) profile" evidence="7">
    <location>
        <begin position="5"/>
        <end position="389"/>
    </location>
</feature>
<dbReference type="SUPFAM" id="SSF103473">
    <property type="entry name" value="MFS general substrate transporter"/>
    <property type="match status" value="1"/>
</dbReference>
<evidence type="ECO:0000256" key="4">
    <source>
        <dbReference type="ARBA" id="ARBA00022989"/>
    </source>
</evidence>
<dbReference type="InterPro" id="IPR036259">
    <property type="entry name" value="MFS_trans_sf"/>
</dbReference>
<feature type="transmembrane region" description="Helical" evidence="6">
    <location>
        <begin position="210"/>
        <end position="231"/>
    </location>
</feature>
<proteinExistence type="predicted"/>
<dbReference type="AlphaFoldDB" id="D3HLN7"/>